<dbReference type="Proteomes" id="UP001238163">
    <property type="component" value="Unassembled WGS sequence"/>
</dbReference>
<dbReference type="PANTHER" id="PTHR43489:SF7">
    <property type="entry name" value="3-DEHYDRO-D-GULOSIDE 4-EPIMERASE-RELATED"/>
    <property type="match status" value="1"/>
</dbReference>
<dbReference type="GO" id="GO:0016853">
    <property type="term" value="F:isomerase activity"/>
    <property type="evidence" value="ECO:0007669"/>
    <property type="project" value="UniProtKB-KW"/>
</dbReference>
<dbReference type="EMBL" id="JAUSVL010000001">
    <property type="protein sequence ID" value="MDQ0289790.1"/>
    <property type="molecule type" value="Genomic_DNA"/>
</dbReference>
<dbReference type="Pfam" id="PF01261">
    <property type="entry name" value="AP_endonuc_2"/>
    <property type="match status" value="1"/>
</dbReference>
<evidence type="ECO:0000259" key="2">
    <source>
        <dbReference type="Pfam" id="PF01261"/>
    </source>
</evidence>
<dbReference type="PROSITE" id="PS51257">
    <property type="entry name" value="PROKAR_LIPOPROTEIN"/>
    <property type="match status" value="1"/>
</dbReference>
<proteinExistence type="predicted"/>
<keyword evidence="4" id="KW-1185">Reference proteome</keyword>
<dbReference type="Gene3D" id="3.20.20.150">
    <property type="entry name" value="Divalent-metal-dependent TIM barrel enzymes"/>
    <property type="match status" value="1"/>
</dbReference>
<gene>
    <name evidence="3" type="ORF">J3R75_001897</name>
</gene>
<evidence type="ECO:0000313" key="3">
    <source>
        <dbReference type="EMBL" id="MDQ0289790.1"/>
    </source>
</evidence>
<evidence type="ECO:0000313" key="4">
    <source>
        <dbReference type="Proteomes" id="UP001238163"/>
    </source>
</evidence>
<feature type="domain" description="Xylose isomerase-like TIM barrel" evidence="2">
    <location>
        <begin position="19"/>
        <end position="246"/>
    </location>
</feature>
<protein>
    <submittedName>
        <fullName evidence="3">Hexulose-6-phosphate isomerase</fullName>
        <ecNumber evidence="3">5.-.-.-</ecNumber>
    </submittedName>
</protein>
<dbReference type="InterPro" id="IPR050417">
    <property type="entry name" value="Sugar_Epim/Isomerase"/>
</dbReference>
<dbReference type="PANTHER" id="PTHR43489">
    <property type="entry name" value="ISOMERASE"/>
    <property type="match status" value="1"/>
</dbReference>
<keyword evidence="1 3" id="KW-0413">Isomerase</keyword>
<sequence length="259" mass="28060">MQKGICYGFLPGTTVEEKFAQAAALGFACVEVPTLATAADRQQYRAAAAAAGICIPSVMNQAHWSAPLSDADPAVRAKSVEGMMASLATAEALGANTVLLVPAVVKPDVTYEQAWERSHEEISRMLPAYAEKRVTIAVENVWNRFLLSPIEFCHYVDSFSSPWLGAYFDVGNILAYGYPEHWIMSLGKRLKKVHIKGFDSGKHAWTSLLKGTVNWPAVMTAFRAVGYDGVITAELRGEGEDAAAQARNVSADMDTILAM</sequence>
<evidence type="ECO:0000256" key="1">
    <source>
        <dbReference type="ARBA" id="ARBA00023235"/>
    </source>
</evidence>
<reference evidence="3" key="1">
    <citation type="submission" date="2023-07" db="EMBL/GenBank/DDBJ databases">
        <title>Genomic Encyclopedia of Type Strains, Phase IV (KMG-IV): sequencing the most valuable type-strain genomes for metagenomic binning, comparative biology and taxonomic classification.</title>
        <authorList>
            <person name="Goeker M."/>
        </authorList>
    </citation>
    <scope>NUCLEOTIDE SEQUENCE</scope>
    <source>
        <strain evidence="3">DSM 24202</strain>
    </source>
</reference>
<comment type="caution">
    <text evidence="3">The sequence shown here is derived from an EMBL/GenBank/DDBJ whole genome shotgun (WGS) entry which is preliminary data.</text>
</comment>
<dbReference type="RefSeq" id="WP_307261243.1">
    <property type="nucleotide sequence ID" value="NZ_JAUSVL010000001.1"/>
</dbReference>
<dbReference type="EC" id="5.-.-.-" evidence="3"/>
<dbReference type="AlphaFoldDB" id="A0AAE3VG23"/>
<organism evidence="3 4">
    <name type="scientific">Oligosphaera ethanolica</name>
    <dbReference type="NCBI Taxonomy" id="760260"/>
    <lineage>
        <taxon>Bacteria</taxon>
        <taxon>Pseudomonadati</taxon>
        <taxon>Lentisphaerota</taxon>
        <taxon>Oligosphaeria</taxon>
        <taxon>Oligosphaerales</taxon>
        <taxon>Oligosphaeraceae</taxon>
        <taxon>Oligosphaera</taxon>
    </lineage>
</organism>
<dbReference type="InterPro" id="IPR013022">
    <property type="entry name" value="Xyl_isomerase-like_TIM-brl"/>
</dbReference>
<name>A0AAE3VG23_9BACT</name>
<accession>A0AAE3VG23</accession>
<dbReference type="SUPFAM" id="SSF51658">
    <property type="entry name" value="Xylose isomerase-like"/>
    <property type="match status" value="1"/>
</dbReference>
<dbReference type="InterPro" id="IPR036237">
    <property type="entry name" value="Xyl_isomerase-like_sf"/>
</dbReference>